<dbReference type="Proteomes" id="UP001311232">
    <property type="component" value="Unassembled WGS sequence"/>
</dbReference>
<keyword evidence="1" id="KW-1133">Transmembrane helix</keyword>
<evidence type="ECO:0000256" key="1">
    <source>
        <dbReference type="SAM" id="Phobius"/>
    </source>
</evidence>
<dbReference type="EMBL" id="JAHHUM010000353">
    <property type="protein sequence ID" value="KAK5620562.1"/>
    <property type="molecule type" value="Genomic_DNA"/>
</dbReference>
<dbReference type="InterPro" id="IPR050650">
    <property type="entry name" value="Type-II_Cytokine-TF_Rcpt"/>
</dbReference>
<dbReference type="InterPro" id="IPR015373">
    <property type="entry name" value="Interferon/interleukin_rcp_dom"/>
</dbReference>
<dbReference type="GO" id="GO:0004896">
    <property type="term" value="F:cytokine receptor activity"/>
    <property type="evidence" value="ECO:0007669"/>
    <property type="project" value="TreeGrafter"/>
</dbReference>
<accession>A0AAV9SGY8</accession>
<reference evidence="4 5" key="1">
    <citation type="submission" date="2021-06" db="EMBL/GenBank/DDBJ databases">
        <authorList>
            <person name="Palmer J.M."/>
        </authorList>
    </citation>
    <scope>NUCLEOTIDE SEQUENCE [LARGE SCALE GENOMIC DNA]</scope>
    <source>
        <strain evidence="4 5">MEX-2019</strain>
        <tissue evidence="4">Muscle</tissue>
    </source>
</reference>
<dbReference type="Gene3D" id="2.60.40.10">
    <property type="entry name" value="Immunoglobulins"/>
    <property type="match status" value="1"/>
</dbReference>
<feature type="domain" description="Fibronectin type-III" evidence="2">
    <location>
        <begin position="44"/>
        <end position="111"/>
    </location>
</feature>
<dbReference type="GO" id="GO:0005886">
    <property type="term" value="C:plasma membrane"/>
    <property type="evidence" value="ECO:0007669"/>
    <property type="project" value="TreeGrafter"/>
</dbReference>
<comment type="caution">
    <text evidence="4">The sequence shown here is derived from an EMBL/GenBank/DDBJ whole genome shotgun (WGS) entry which is preliminary data.</text>
</comment>
<keyword evidence="1" id="KW-0812">Transmembrane</keyword>
<dbReference type="Pfam" id="PF01108">
    <property type="entry name" value="Tissue_fac"/>
    <property type="match status" value="1"/>
</dbReference>
<feature type="domain" description="Interferon/interleukin receptor" evidence="3">
    <location>
        <begin position="133"/>
        <end position="241"/>
    </location>
</feature>
<dbReference type="AlphaFoldDB" id="A0AAV9SGY8"/>
<evidence type="ECO:0000259" key="3">
    <source>
        <dbReference type="Pfam" id="PF09294"/>
    </source>
</evidence>
<feature type="transmembrane region" description="Helical" evidence="1">
    <location>
        <begin position="248"/>
        <end position="270"/>
    </location>
</feature>
<dbReference type="InterPro" id="IPR036116">
    <property type="entry name" value="FN3_sf"/>
</dbReference>
<dbReference type="PANTHER" id="PTHR20859">
    <property type="entry name" value="INTERFERON/INTERLEUKIN RECEPTOR"/>
    <property type="match status" value="1"/>
</dbReference>
<dbReference type="InterPro" id="IPR013783">
    <property type="entry name" value="Ig-like_fold"/>
</dbReference>
<protein>
    <recommendedName>
        <fullName evidence="6">Fibronectin type-III domain-containing protein</fullName>
    </recommendedName>
</protein>
<organism evidence="4 5">
    <name type="scientific">Crenichthys baileyi</name>
    <name type="common">White River springfish</name>
    <dbReference type="NCBI Taxonomy" id="28760"/>
    <lineage>
        <taxon>Eukaryota</taxon>
        <taxon>Metazoa</taxon>
        <taxon>Chordata</taxon>
        <taxon>Craniata</taxon>
        <taxon>Vertebrata</taxon>
        <taxon>Euteleostomi</taxon>
        <taxon>Actinopterygii</taxon>
        <taxon>Neopterygii</taxon>
        <taxon>Teleostei</taxon>
        <taxon>Neoteleostei</taxon>
        <taxon>Acanthomorphata</taxon>
        <taxon>Ovalentaria</taxon>
        <taxon>Atherinomorphae</taxon>
        <taxon>Cyprinodontiformes</taxon>
        <taxon>Goodeidae</taxon>
        <taxon>Crenichthys</taxon>
    </lineage>
</organism>
<dbReference type="PANTHER" id="PTHR20859:SF53">
    <property type="entry name" value="INTERLEUKIN-22 RECEPTOR SUBUNIT ALPHA-1"/>
    <property type="match status" value="1"/>
</dbReference>
<evidence type="ECO:0000313" key="5">
    <source>
        <dbReference type="Proteomes" id="UP001311232"/>
    </source>
</evidence>
<keyword evidence="5" id="KW-1185">Reference proteome</keyword>
<evidence type="ECO:0000313" key="4">
    <source>
        <dbReference type="EMBL" id="KAK5620562.1"/>
    </source>
</evidence>
<dbReference type="Pfam" id="PF09294">
    <property type="entry name" value="Interfer-bind"/>
    <property type="match status" value="1"/>
</dbReference>
<name>A0AAV9SGY8_9TELE</name>
<keyword evidence="1" id="KW-0472">Membrane</keyword>
<proteinExistence type="predicted"/>
<evidence type="ECO:0008006" key="6">
    <source>
        <dbReference type="Google" id="ProtNLM"/>
    </source>
</evidence>
<evidence type="ECO:0000259" key="2">
    <source>
        <dbReference type="Pfam" id="PF01108"/>
    </source>
</evidence>
<gene>
    <name evidence="4" type="ORF">CRENBAI_022293</name>
</gene>
<dbReference type="SUPFAM" id="SSF49265">
    <property type="entry name" value="Fibronectin type III"/>
    <property type="match status" value="2"/>
</dbReference>
<sequence>MLVKLNKVVTIGLKGSVSTWVTAISVSGFRVNLSGSTGLVCDTAVESLDLSCLLRWDCPHASPNITYTVQTKTQGDPWQDVPWCVWLSSRSCDVSQVFSNFELYNMIRLGVHLSPSSTVWIKPHKFDYSDFTFSPPSVSVSLKNDSMSVKVQFPCATNRRCSHDVCCPISKLIDPWTTVTLYNELNRSDNQSRTVWTQEVVSSVEFSGLSPGQNYCAVANFSFPTFSMAASPKSAPGCVETGSRSGMLPMHCVGIGLSFLFLLLFLTVFLRKPRRDRQTPDNPPKALATVQDADSLAPPISVPVDPCDIHLELMDDHSSIDSFHGFYKDLTSTIENKNSSQPLHFDPSRGGVYCYSGELMQTRDLDSGISNPALSHFYVETCMSNEN</sequence>
<dbReference type="InterPro" id="IPR003961">
    <property type="entry name" value="FN3_dom"/>
</dbReference>